<gene>
    <name evidence="6" type="primary">CDR1_10</name>
    <name evidence="6" type="ORF">CFP56_019337</name>
</gene>
<evidence type="ECO:0000313" key="6">
    <source>
        <dbReference type="EMBL" id="KAK7838658.1"/>
    </source>
</evidence>
<feature type="domain" description="Xylanase inhibitor N-terminal" evidence="5">
    <location>
        <begin position="272"/>
        <end position="347"/>
    </location>
</feature>
<dbReference type="InterPro" id="IPR032861">
    <property type="entry name" value="TAXi_N"/>
</dbReference>
<name>A0AAW0KJ33_QUESU</name>
<keyword evidence="3" id="KW-0378">Hydrolase</keyword>
<dbReference type="EMBL" id="PKMF04000301">
    <property type="protein sequence ID" value="KAK7838658.1"/>
    <property type="molecule type" value="Genomic_DNA"/>
</dbReference>
<dbReference type="AlphaFoldDB" id="A0AAW0KJ33"/>
<dbReference type="Proteomes" id="UP000237347">
    <property type="component" value="Unassembled WGS sequence"/>
</dbReference>
<protein>
    <submittedName>
        <fullName evidence="6">Aspartic proteinase cdr1</fullName>
    </submittedName>
</protein>
<dbReference type="InterPro" id="IPR021109">
    <property type="entry name" value="Peptidase_aspartic_dom_sf"/>
</dbReference>
<organism evidence="6 7">
    <name type="scientific">Quercus suber</name>
    <name type="common">Cork oak</name>
    <dbReference type="NCBI Taxonomy" id="58331"/>
    <lineage>
        <taxon>Eukaryota</taxon>
        <taxon>Viridiplantae</taxon>
        <taxon>Streptophyta</taxon>
        <taxon>Embryophyta</taxon>
        <taxon>Tracheophyta</taxon>
        <taxon>Spermatophyta</taxon>
        <taxon>Magnoliopsida</taxon>
        <taxon>eudicotyledons</taxon>
        <taxon>Gunneridae</taxon>
        <taxon>Pentapetalae</taxon>
        <taxon>rosids</taxon>
        <taxon>fabids</taxon>
        <taxon>Fagales</taxon>
        <taxon>Fagaceae</taxon>
        <taxon>Quercus</taxon>
    </lineage>
</organism>
<evidence type="ECO:0000313" key="7">
    <source>
        <dbReference type="Proteomes" id="UP000237347"/>
    </source>
</evidence>
<dbReference type="GO" id="GO:0008233">
    <property type="term" value="F:peptidase activity"/>
    <property type="evidence" value="ECO:0007669"/>
    <property type="project" value="UniProtKB-KW"/>
</dbReference>
<dbReference type="PANTHER" id="PTHR47967:SF39">
    <property type="entry name" value="ASPARTYL PROTEASE FAMILY PROTEIN, PUTATIVE-RELATED"/>
    <property type="match status" value="1"/>
</dbReference>
<evidence type="ECO:0000256" key="1">
    <source>
        <dbReference type="ARBA" id="ARBA00007447"/>
    </source>
</evidence>
<evidence type="ECO:0000256" key="3">
    <source>
        <dbReference type="ARBA" id="ARBA00022801"/>
    </source>
</evidence>
<keyword evidence="2" id="KW-0645">Protease</keyword>
<dbReference type="Pfam" id="PF14541">
    <property type="entry name" value="TAXi_C"/>
    <property type="match status" value="1"/>
</dbReference>
<keyword evidence="7" id="KW-1185">Reference proteome</keyword>
<accession>A0AAW0KJ33</accession>
<feature type="domain" description="Xylanase inhibitor C-terminal" evidence="4">
    <location>
        <begin position="366"/>
        <end position="483"/>
    </location>
</feature>
<evidence type="ECO:0000256" key="2">
    <source>
        <dbReference type="ARBA" id="ARBA00022670"/>
    </source>
</evidence>
<dbReference type="PANTHER" id="PTHR47967">
    <property type="entry name" value="OS07G0603500 PROTEIN-RELATED"/>
    <property type="match status" value="1"/>
</dbReference>
<evidence type="ECO:0000259" key="5">
    <source>
        <dbReference type="Pfam" id="PF14543"/>
    </source>
</evidence>
<comment type="caution">
    <text evidence="6">The sequence shown here is derived from an EMBL/GenBank/DDBJ whole genome shotgun (WGS) entry which is preliminary data.</text>
</comment>
<sequence length="487" mass="53000">MTSNSGQTVSLDIALGCGQNSSGVFNDQEMGIIALGGGPQEVSHCLLPYGTDPSIESKISFGNGSEVVGDGVVSTPLVSKEYKTPILSHKEELVSERLEVLKQIAMNPIRDDPDLGTQLCYRTKSNLDGPILIVHFEGANVQLKPMHTFISPKDGVYYFAMQGSNGGGIYGNFAQANFLIGSQLPLHQLTSMALQIQAVTLCGHNVYLEMPASNSFIPCSILKSPPRTTKFLVTQKNVLYYWMKPVVLLKIFAITRLDMLLVCPKVFGPKKKLTISSTSGQAVSFDIAFGCAHNTGGFHYEGHATRITGLGAGPSSFVSQIGSKRFSYCLVPYGIDPSITSKISFGNDTEVMADGVVSTPYVGGDQYYLTLEGISVGDTYLPFNSSGRVSKGNICMDSRSPPLTLPLDFYDRLVVEVKKQILIDPIKNDNLLGTRLCYITKITNENGPILTVHFEGADVELKPIQTFNQLVKEYEYYCFAITNIANT</sequence>
<reference evidence="6 7" key="1">
    <citation type="journal article" date="2018" name="Sci. Data">
        <title>The draft genome sequence of cork oak.</title>
        <authorList>
            <person name="Ramos A.M."/>
            <person name="Usie A."/>
            <person name="Barbosa P."/>
            <person name="Barros P.M."/>
            <person name="Capote T."/>
            <person name="Chaves I."/>
            <person name="Simoes F."/>
            <person name="Abreu I."/>
            <person name="Carrasquinho I."/>
            <person name="Faro C."/>
            <person name="Guimaraes J.B."/>
            <person name="Mendonca D."/>
            <person name="Nobrega F."/>
            <person name="Rodrigues L."/>
            <person name="Saibo N.J.M."/>
            <person name="Varela M.C."/>
            <person name="Egas C."/>
            <person name="Matos J."/>
            <person name="Miguel C.M."/>
            <person name="Oliveira M.M."/>
            <person name="Ricardo C.P."/>
            <person name="Goncalves S."/>
        </authorList>
    </citation>
    <scope>NUCLEOTIDE SEQUENCE [LARGE SCALE GENOMIC DNA]</scope>
    <source>
        <strain evidence="7">cv. HL8</strain>
    </source>
</reference>
<evidence type="ECO:0000259" key="4">
    <source>
        <dbReference type="Pfam" id="PF14541"/>
    </source>
</evidence>
<dbReference type="Gene3D" id="2.40.70.10">
    <property type="entry name" value="Acid Proteases"/>
    <property type="match status" value="3"/>
</dbReference>
<dbReference type="InterPro" id="IPR051708">
    <property type="entry name" value="Plant_Aspart_Prot_A1"/>
</dbReference>
<comment type="similarity">
    <text evidence="1">Belongs to the peptidase A1 family.</text>
</comment>
<dbReference type="Pfam" id="PF14543">
    <property type="entry name" value="TAXi_N"/>
    <property type="match status" value="1"/>
</dbReference>
<dbReference type="InterPro" id="IPR032799">
    <property type="entry name" value="TAXi_C"/>
</dbReference>
<dbReference type="GO" id="GO:0006508">
    <property type="term" value="P:proteolysis"/>
    <property type="evidence" value="ECO:0007669"/>
    <property type="project" value="UniProtKB-KW"/>
</dbReference>
<proteinExistence type="inferred from homology"/>
<dbReference type="GO" id="GO:0005576">
    <property type="term" value="C:extracellular region"/>
    <property type="evidence" value="ECO:0007669"/>
    <property type="project" value="TreeGrafter"/>
</dbReference>
<dbReference type="SUPFAM" id="SSF50630">
    <property type="entry name" value="Acid proteases"/>
    <property type="match status" value="2"/>
</dbReference>